<sequence>MPNQRLILAAGFALITITTLWFGFSATSLSQNSLLRTCAPAITVAASTCQVTHTATLFQTSTLTVKENKPSPAASVDKAAQAGDLNNIDAGLLEDGVIPSKPSRKPTPHVTAAPKPALTPENDENFNLNDVLTKYACSPAASEEARKLARDTTPSVKCNVVRGDNVVLSRKSKLPSTSLKKFYSVGRKPSAGCWTYTDRFGQYVDAVPRFLRSLGAVNSCNKDIKRALVVHMAKGQSWNKHFRHSLISLINEAGWLGGYHIYLLVFVDGDKAEQKDYVDHVIPEPFRPLAITFNSDDLKGYLGEGVPFDKYASNTHVAVQKFMHDYANYEFVYFVNTHTRLMGRWDTLLQSVEDEYAFHQELGSSAAKQLPKLPDLVTFDVTREPEEKWEALEWACLQFFKGEGKDKGKVRRSLGAMGGFSRRMIEALAAVNMQKINCNSEYFPPTVAAHKNLTTFFYQHPLYSLEDSPSIGATAKISANDAITVQQDKVAFDLSYSTDAKEAQTFWEEWVNNPEHF</sequence>
<feature type="region of interest" description="Disordered" evidence="1">
    <location>
        <begin position="98"/>
        <end position="124"/>
    </location>
</feature>
<keyword evidence="3" id="KW-1185">Reference proteome</keyword>
<dbReference type="Proteomes" id="UP000015100">
    <property type="component" value="Unassembled WGS sequence"/>
</dbReference>
<name>S8BKG5_DACHA</name>
<dbReference type="STRING" id="1284197.S8BKG5"/>
<organism evidence="2 3">
    <name type="scientific">Dactylellina haptotyla (strain CBS 200.50)</name>
    <name type="common">Nematode-trapping fungus</name>
    <name type="synonym">Monacrosporium haptotylum</name>
    <dbReference type="NCBI Taxonomy" id="1284197"/>
    <lineage>
        <taxon>Eukaryota</taxon>
        <taxon>Fungi</taxon>
        <taxon>Dikarya</taxon>
        <taxon>Ascomycota</taxon>
        <taxon>Pezizomycotina</taxon>
        <taxon>Orbiliomycetes</taxon>
        <taxon>Orbiliales</taxon>
        <taxon>Orbiliaceae</taxon>
        <taxon>Dactylellina</taxon>
    </lineage>
</organism>
<reference evidence="3" key="2">
    <citation type="submission" date="2013-04" db="EMBL/GenBank/DDBJ databases">
        <title>Genomic mechanisms accounting for the adaptation to parasitism in nematode-trapping fungi.</title>
        <authorList>
            <person name="Ahren D.G."/>
        </authorList>
    </citation>
    <scope>NUCLEOTIDE SEQUENCE [LARGE SCALE GENOMIC DNA]</scope>
    <source>
        <strain evidence="3">CBS 200.50</strain>
    </source>
</reference>
<gene>
    <name evidence="2" type="ORF">H072_10784</name>
</gene>
<evidence type="ECO:0000256" key="1">
    <source>
        <dbReference type="SAM" id="MobiDB-lite"/>
    </source>
</evidence>
<dbReference type="EMBL" id="AQGS01001030">
    <property type="protein sequence ID" value="EPS35757.1"/>
    <property type="molecule type" value="Genomic_DNA"/>
</dbReference>
<dbReference type="OMA" id="NMQKINC"/>
<accession>S8BKG5</accession>
<dbReference type="AlphaFoldDB" id="S8BKG5"/>
<dbReference type="HOGENOM" id="CLU_505221_0_0_1"/>
<dbReference type="OrthoDB" id="5350757at2759"/>
<evidence type="ECO:0000313" key="2">
    <source>
        <dbReference type="EMBL" id="EPS35757.1"/>
    </source>
</evidence>
<dbReference type="PANTHER" id="PTHR36205">
    <property type="entry name" value="CHROMOSOME 19, WHOLE GENOME SHOTGUN SEQUENCE"/>
    <property type="match status" value="1"/>
</dbReference>
<dbReference type="InterPro" id="IPR021822">
    <property type="entry name" value="DUF3405"/>
</dbReference>
<proteinExistence type="predicted"/>
<dbReference type="PANTHER" id="PTHR36205:SF2">
    <property type="entry name" value="MAJOR FACILITATOR SUPERFAMILY TRANSPORTER"/>
    <property type="match status" value="1"/>
</dbReference>
<comment type="caution">
    <text evidence="2">The sequence shown here is derived from an EMBL/GenBank/DDBJ whole genome shotgun (WGS) entry which is preliminary data.</text>
</comment>
<evidence type="ECO:0000313" key="3">
    <source>
        <dbReference type="Proteomes" id="UP000015100"/>
    </source>
</evidence>
<reference evidence="2 3" key="1">
    <citation type="journal article" date="2013" name="PLoS Genet.">
        <title>Genomic mechanisms accounting for the adaptation to parasitism in nematode-trapping fungi.</title>
        <authorList>
            <person name="Meerupati T."/>
            <person name="Andersson K.M."/>
            <person name="Friman E."/>
            <person name="Kumar D."/>
            <person name="Tunlid A."/>
            <person name="Ahren D."/>
        </authorList>
    </citation>
    <scope>NUCLEOTIDE SEQUENCE [LARGE SCALE GENOMIC DNA]</scope>
    <source>
        <strain evidence="2 3">CBS 200.50</strain>
    </source>
</reference>
<dbReference type="Pfam" id="PF11885">
    <property type="entry name" value="DUF3405"/>
    <property type="match status" value="2"/>
</dbReference>
<protein>
    <submittedName>
        <fullName evidence="2">Uncharacterized protein</fullName>
    </submittedName>
</protein>